<protein>
    <recommendedName>
        <fullName evidence="10">Sugar phosphate transporter domain-containing protein</fullName>
    </recommendedName>
</protein>
<dbReference type="EMBL" id="GECU01033407">
    <property type="protein sequence ID" value="JAS74299.1"/>
    <property type="molecule type" value="Transcribed_RNA"/>
</dbReference>
<keyword evidence="6 8" id="KW-1133">Transmembrane helix</keyword>
<accession>A0A1B6HI23</accession>
<evidence type="ECO:0000256" key="7">
    <source>
        <dbReference type="ARBA" id="ARBA00023136"/>
    </source>
</evidence>
<dbReference type="PANTHER" id="PTHR10778:SF10">
    <property type="entry name" value="SOLUTE CARRIER FAMILY 35 MEMBER B1"/>
    <property type="match status" value="1"/>
</dbReference>
<evidence type="ECO:0000256" key="3">
    <source>
        <dbReference type="ARBA" id="ARBA00022448"/>
    </source>
</evidence>
<evidence type="ECO:0000313" key="9">
    <source>
        <dbReference type="EMBL" id="JAS74299.1"/>
    </source>
</evidence>
<feature type="transmembrane region" description="Helical" evidence="8">
    <location>
        <begin position="45"/>
        <end position="65"/>
    </location>
</feature>
<evidence type="ECO:0000256" key="5">
    <source>
        <dbReference type="ARBA" id="ARBA00022824"/>
    </source>
</evidence>
<keyword evidence="5" id="KW-0256">Endoplasmic reticulum</keyword>
<evidence type="ECO:0000256" key="6">
    <source>
        <dbReference type="ARBA" id="ARBA00022989"/>
    </source>
</evidence>
<keyword evidence="4 8" id="KW-0812">Transmembrane</keyword>
<comment type="subcellular location">
    <subcellularLocation>
        <location evidence="1">Endoplasmic reticulum membrane</location>
        <topology evidence="1">Multi-pass membrane protein</topology>
    </subcellularLocation>
</comment>
<evidence type="ECO:0008006" key="10">
    <source>
        <dbReference type="Google" id="ProtNLM"/>
    </source>
</evidence>
<sequence>MDKHLKLLIYSGGIFICYFYYGLVQERITRGVYGKTPETQEKFKCILALVFVQCVVNWMYAHFLLKTFMKQGENVTSTFYLCSSALTYFLAMVCSNMALQWVSYPTQVIGKSGKPIPVMILGVLLGKKSYPVQKYFFVLLVVIGVALFMFKDGQSSATSADSVGIGEMLLVLSLTMDGITAAIQERMRSEYKTKSLHMMSSVNKWSIIFLGIAIAYTGEIFDFISFVQRHPSVIWELISFSFASAQGQLFIFLMVEHFGPLPCSIVTTTRKFFTVFGSIIFFGNSMTSRQWIATFIVFTGLLLDSLYGKKAPAKVVNKS</sequence>
<dbReference type="GO" id="GO:0005459">
    <property type="term" value="F:UDP-galactose transmembrane transporter activity"/>
    <property type="evidence" value="ECO:0007669"/>
    <property type="project" value="TreeGrafter"/>
</dbReference>
<evidence type="ECO:0000256" key="1">
    <source>
        <dbReference type="ARBA" id="ARBA00004477"/>
    </source>
</evidence>
<feature type="transmembrane region" description="Helical" evidence="8">
    <location>
        <begin position="290"/>
        <end position="308"/>
    </location>
</feature>
<reference evidence="9" key="1">
    <citation type="submission" date="2015-11" db="EMBL/GenBank/DDBJ databases">
        <title>De novo transcriptome assembly of four potential Pierce s Disease insect vectors from Arizona vineyards.</title>
        <authorList>
            <person name="Tassone E.E."/>
        </authorList>
    </citation>
    <scope>NUCLEOTIDE SEQUENCE</scope>
</reference>
<comment type="similarity">
    <text evidence="2">Belongs to the nucleotide-sugar transporter family. SLC35B subfamily.</text>
</comment>
<keyword evidence="3" id="KW-0813">Transport</keyword>
<organism evidence="9">
    <name type="scientific">Homalodisca liturata</name>
    <dbReference type="NCBI Taxonomy" id="320908"/>
    <lineage>
        <taxon>Eukaryota</taxon>
        <taxon>Metazoa</taxon>
        <taxon>Ecdysozoa</taxon>
        <taxon>Arthropoda</taxon>
        <taxon>Hexapoda</taxon>
        <taxon>Insecta</taxon>
        <taxon>Pterygota</taxon>
        <taxon>Neoptera</taxon>
        <taxon>Paraneoptera</taxon>
        <taxon>Hemiptera</taxon>
        <taxon>Auchenorrhyncha</taxon>
        <taxon>Membracoidea</taxon>
        <taxon>Cicadellidae</taxon>
        <taxon>Cicadellinae</taxon>
        <taxon>Proconiini</taxon>
        <taxon>Homalodisca</taxon>
    </lineage>
</organism>
<evidence type="ECO:0000256" key="2">
    <source>
        <dbReference type="ARBA" id="ARBA00010694"/>
    </source>
</evidence>
<dbReference type="AlphaFoldDB" id="A0A1B6HI23"/>
<keyword evidence="7 8" id="KW-0472">Membrane</keyword>
<gene>
    <name evidence="9" type="ORF">g.30033</name>
</gene>
<feature type="transmembrane region" description="Helical" evidence="8">
    <location>
        <begin position="233"/>
        <end position="253"/>
    </location>
</feature>
<evidence type="ECO:0000256" key="8">
    <source>
        <dbReference type="SAM" id="Phobius"/>
    </source>
</evidence>
<dbReference type="GO" id="GO:0000139">
    <property type="term" value="C:Golgi membrane"/>
    <property type="evidence" value="ECO:0007669"/>
    <property type="project" value="TreeGrafter"/>
</dbReference>
<dbReference type="Pfam" id="PF08449">
    <property type="entry name" value="UAA"/>
    <property type="match status" value="1"/>
</dbReference>
<proteinExistence type="inferred from homology"/>
<dbReference type="InterPro" id="IPR013657">
    <property type="entry name" value="SCL35B1-4/HUT1"/>
</dbReference>
<evidence type="ECO:0000256" key="4">
    <source>
        <dbReference type="ARBA" id="ARBA00022692"/>
    </source>
</evidence>
<feature type="transmembrane region" description="Helical" evidence="8">
    <location>
        <begin position="163"/>
        <end position="184"/>
    </location>
</feature>
<dbReference type="InterPro" id="IPR037185">
    <property type="entry name" value="EmrE-like"/>
</dbReference>
<feature type="transmembrane region" description="Helical" evidence="8">
    <location>
        <begin position="135"/>
        <end position="151"/>
    </location>
</feature>
<feature type="transmembrane region" description="Helical" evidence="8">
    <location>
        <begin position="77"/>
        <end position="99"/>
    </location>
</feature>
<dbReference type="GO" id="GO:0005460">
    <property type="term" value="F:UDP-glucose transmembrane transporter activity"/>
    <property type="evidence" value="ECO:0007669"/>
    <property type="project" value="TreeGrafter"/>
</dbReference>
<feature type="transmembrane region" description="Helical" evidence="8">
    <location>
        <begin position="6"/>
        <end position="24"/>
    </location>
</feature>
<dbReference type="PANTHER" id="PTHR10778">
    <property type="entry name" value="SOLUTE CARRIER FAMILY 35 MEMBER B"/>
    <property type="match status" value="1"/>
</dbReference>
<name>A0A1B6HI23_9HEMI</name>
<feature type="transmembrane region" description="Helical" evidence="8">
    <location>
        <begin position="205"/>
        <end position="227"/>
    </location>
</feature>
<dbReference type="GO" id="GO:0005789">
    <property type="term" value="C:endoplasmic reticulum membrane"/>
    <property type="evidence" value="ECO:0007669"/>
    <property type="project" value="UniProtKB-SubCell"/>
</dbReference>
<dbReference type="SUPFAM" id="SSF103481">
    <property type="entry name" value="Multidrug resistance efflux transporter EmrE"/>
    <property type="match status" value="2"/>
</dbReference>